<dbReference type="Proteomes" id="UP000198623">
    <property type="component" value="Unassembled WGS sequence"/>
</dbReference>
<organism evidence="1 2">
    <name type="scientific">Neptunomonas qingdaonensis</name>
    <dbReference type="NCBI Taxonomy" id="1045558"/>
    <lineage>
        <taxon>Bacteria</taxon>
        <taxon>Pseudomonadati</taxon>
        <taxon>Pseudomonadota</taxon>
        <taxon>Gammaproteobacteria</taxon>
        <taxon>Oceanospirillales</taxon>
        <taxon>Oceanospirillaceae</taxon>
        <taxon>Neptunomonas</taxon>
    </lineage>
</organism>
<keyword evidence="2" id="KW-1185">Reference proteome</keyword>
<evidence type="ECO:0008006" key="3">
    <source>
        <dbReference type="Google" id="ProtNLM"/>
    </source>
</evidence>
<dbReference type="Gene3D" id="3.40.50.970">
    <property type="match status" value="1"/>
</dbReference>
<dbReference type="AlphaFoldDB" id="A0A1I2QUJ7"/>
<dbReference type="SUPFAM" id="SSF52518">
    <property type="entry name" value="Thiamin diphosphate-binding fold (THDP-binding)"/>
    <property type="match status" value="1"/>
</dbReference>
<protein>
    <recommendedName>
        <fullName evidence="3">Acetolactate synthase-1/2/3 large subunit</fullName>
    </recommendedName>
</protein>
<evidence type="ECO:0000313" key="2">
    <source>
        <dbReference type="Proteomes" id="UP000198623"/>
    </source>
</evidence>
<dbReference type="RefSeq" id="WP_090727236.1">
    <property type="nucleotide sequence ID" value="NZ_FOOU01000005.1"/>
</dbReference>
<reference evidence="2" key="1">
    <citation type="submission" date="2016-10" db="EMBL/GenBank/DDBJ databases">
        <authorList>
            <person name="Varghese N."/>
            <person name="Submissions S."/>
        </authorList>
    </citation>
    <scope>NUCLEOTIDE SEQUENCE [LARGE SCALE GENOMIC DNA]</scope>
    <source>
        <strain evidence="2">CGMCC 1.10971</strain>
    </source>
</reference>
<dbReference type="InterPro" id="IPR029061">
    <property type="entry name" value="THDP-binding"/>
</dbReference>
<dbReference type="EMBL" id="FOOU01000005">
    <property type="protein sequence ID" value="SFG32275.1"/>
    <property type="molecule type" value="Genomic_DNA"/>
</dbReference>
<evidence type="ECO:0000313" key="1">
    <source>
        <dbReference type="EMBL" id="SFG32275.1"/>
    </source>
</evidence>
<dbReference type="STRING" id="1045558.SAMN05216175_105174"/>
<name>A0A1I2QUJ7_9GAMM</name>
<dbReference type="OrthoDB" id="4494979at2"/>
<accession>A0A1I2QUJ7</accession>
<sequence>MPAASADRAESDLPTSGFSAYVQRCGAMGVKVIELKELSKVIGEAIKPPDPALVEMITNPELV</sequence>
<proteinExistence type="predicted"/>
<gene>
    <name evidence="1" type="ORF">SAMN05216175_105174</name>
</gene>